<evidence type="ECO:0000313" key="1">
    <source>
        <dbReference type="EMBL" id="CAH2355818.1"/>
    </source>
</evidence>
<protein>
    <submittedName>
        <fullName evidence="1">Uncharacterized protein</fullName>
    </submittedName>
</protein>
<sequence>MAFQFPEPLDVAKYALFGSVVRAVQLSICGRDGNPLRYKPLGYVYSIAFSIAVFTGISQITKRNEELLERRLIALQEQRQQRAELFGDSTQPPRPEFQGIKRGKFFDFMDQYSTTNK</sequence>
<gene>
    <name evidence="1" type="ORF">CLIB1423_35S00298</name>
</gene>
<proteinExistence type="predicted"/>
<comment type="caution">
    <text evidence="1">The sequence shown here is derived from an EMBL/GenBank/DDBJ whole genome shotgun (WGS) entry which is preliminary data.</text>
</comment>
<dbReference type="AlphaFoldDB" id="A0A9P0QVK2"/>
<dbReference type="EMBL" id="CAKXYY010000035">
    <property type="protein sequence ID" value="CAH2355818.1"/>
    <property type="molecule type" value="Genomic_DNA"/>
</dbReference>
<name>A0A9P0QVK2_9ASCO</name>
<accession>A0A9P0QVK2</accession>
<organism evidence="1 2">
    <name type="scientific">[Candida] railenensis</name>
    <dbReference type="NCBI Taxonomy" id="45579"/>
    <lineage>
        <taxon>Eukaryota</taxon>
        <taxon>Fungi</taxon>
        <taxon>Dikarya</taxon>
        <taxon>Ascomycota</taxon>
        <taxon>Saccharomycotina</taxon>
        <taxon>Pichiomycetes</taxon>
        <taxon>Debaryomycetaceae</taxon>
        <taxon>Kurtzmaniella</taxon>
    </lineage>
</organism>
<evidence type="ECO:0000313" key="2">
    <source>
        <dbReference type="Proteomes" id="UP000837801"/>
    </source>
</evidence>
<dbReference type="Proteomes" id="UP000837801">
    <property type="component" value="Unassembled WGS sequence"/>
</dbReference>
<keyword evidence="2" id="KW-1185">Reference proteome</keyword>
<reference evidence="1" key="1">
    <citation type="submission" date="2022-03" db="EMBL/GenBank/DDBJ databases">
        <authorList>
            <person name="Legras J.-L."/>
            <person name="Devillers H."/>
            <person name="Grondin C."/>
        </authorList>
    </citation>
    <scope>NUCLEOTIDE SEQUENCE</scope>
    <source>
        <strain evidence="1">CLIB 1423</strain>
    </source>
</reference>